<dbReference type="Proteomes" id="UP000054561">
    <property type="component" value="Unassembled WGS sequence"/>
</dbReference>
<sequence length="214" mass="24627">MKKFLLMYILKIDEEQVLHRCRESSIVLRPLTSFPCTRERLGGMRKSKKIKTVKRKSSTQVDAESDEQIGANTLTLLASLLSMTSPGYNLTPGHSMSPQQTLWEREQNNGGCNNQVLLKIIKNEMSFEQLPSNSLLMTSKIYNINDLFLNFLEDKKLRQIVKACGDYVYLKNLQMVIFTIKDNVNMDFLRSFFRVLINSDVCVEFNQRASLQDG</sequence>
<reference evidence="1 2" key="1">
    <citation type="submission" date="2014-03" db="EMBL/GenBank/DDBJ databases">
        <title>The Genome Sequence of Plasmodium fragile nilgiri.</title>
        <authorList>
            <consortium name="The Broad Institute Genomics Platform"/>
            <consortium name="The Broad Institute Genome Sequencing Center for Infectious Disease"/>
            <person name="Neafsey D."/>
            <person name="Duraisingh M."/>
            <person name="Young S.K."/>
            <person name="Zeng Q."/>
            <person name="Gargeya S."/>
            <person name="Abouelleil A."/>
            <person name="Alvarado L."/>
            <person name="Chapman S.B."/>
            <person name="Gainer-Dewar J."/>
            <person name="Goldberg J."/>
            <person name="Griggs A."/>
            <person name="Gujja S."/>
            <person name="Hansen M."/>
            <person name="Howarth C."/>
            <person name="Imamovic A."/>
            <person name="Larimer J."/>
            <person name="Pearson M."/>
            <person name="Poon T.W."/>
            <person name="Priest M."/>
            <person name="Roberts A."/>
            <person name="Saif S."/>
            <person name="Shea T."/>
            <person name="Sykes S."/>
            <person name="Wortman J."/>
            <person name="Nusbaum C."/>
            <person name="Birren B."/>
        </authorList>
    </citation>
    <scope>NUCLEOTIDE SEQUENCE [LARGE SCALE GENOMIC DNA]</scope>
    <source>
        <strain evidence="2">nilgiri</strain>
    </source>
</reference>
<dbReference type="RefSeq" id="XP_012334588.1">
    <property type="nucleotide sequence ID" value="XM_012479165.1"/>
</dbReference>
<dbReference type="EMBL" id="KQ001657">
    <property type="protein sequence ID" value="KJP88840.1"/>
    <property type="molecule type" value="Genomic_DNA"/>
</dbReference>
<evidence type="ECO:0000313" key="2">
    <source>
        <dbReference type="Proteomes" id="UP000054561"/>
    </source>
</evidence>
<gene>
    <name evidence="1" type="ORF">AK88_01530</name>
</gene>
<dbReference type="GeneID" id="24266844"/>
<keyword evidence="2" id="KW-1185">Reference proteome</keyword>
<dbReference type="AlphaFoldDB" id="A0A0D9QP20"/>
<organism evidence="1 2">
    <name type="scientific">Plasmodium fragile</name>
    <dbReference type="NCBI Taxonomy" id="5857"/>
    <lineage>
        <taxon>Eukaryota</taxon>
        <taxon>Sar</taxon>
        <taxon>Alveolata</taxon>
        <taxon>Apicomplexa</taxon>
        <taxon>Aconoidasida</taxon>
        <taxon>Haemosporida</taxon>
        <taxon>Plasmodiidae</taxon>
        <taxon>Plasmodium</taxon>
        <taxon>Plasmodium (Plasmodium)</taxon>
    </lineage>
</organism>
<dbReference type="OrthoDB" id="383171at2759"/>
<accession>A0A0D9QP20</accession>
<protein>
    <submittedName>
        <fullName evidence="1">Uncharacterized protein</fullName>
    </submittedName>
</protein>
<proteinExistence type="predicted"/>
<dbReference type="VEuPathDB" id="PlasmoDB:AK88_01530"/>
<evidence type="ECO:0000313" key="1">
    <source>
        <dbReference type="EMBL" id="KJP88840.1"/>
    </source>
</evidence>
<name>A0A0D9QP20_PLAFR</name>